<dbReference type="Gene3D" id="2.30.30.180">
    <property type="entry name" value="Ribosome maturation factor RimP, C-terminal domain"/>
    <property type="match status" value="1"/>
</dbReference>
<dbReference type="EMBL" id="CP148067">
    <property type="protein sequence ID" value="WXL29084.1"/>
    <property type="molecule type" value="Genomic_DNA"/>
</dbReference>
<accession>A0ABZ2RPW8</accession>
<dbReference type="SUPFAM" id="SSF74942">
    <property type="entry name" value="YhbC-like, C-terminal domain"/>
    <property type="match status" value="1"/>
</dbReference>
<name>A0ABZ2RPW8_9BACT</name>
<dbReference type="InterPro" id="IPR036847">
    <property type="entry name" value="RimP_C_sf"/>
</dbReference>
<proteinExistence type="predicted"/>
<dbReference type="Proteomes" id="UP001477443">
    <property type="component" value="Chromosome"/>
</dbReference>
<evidence type="ECO:0000313" key="1">
    <source>
        <dbReference type="EMBL" id="WXL29084.1"/>
    </source>
</evidence>
<sequence>MNWKTFLVDKFKEQIKDVKITNEFGAQCLDICVNTTDLSELDKLSVEINSFIDNSGKELNYDVVSIHSPGFDTDLNVDDLANYIDSDLEFKLIKNIDKKDFYIGKLVEVNSNIAKVKWNCKGQFRTVEIPFENIKKVSLYFKF</sequence>
<protein>
    <submittedName>
        <fullName evidence="1">Ribosome assembly cofactor RimP</fullName>
    </submittedName>
</protein>
<keyword evidence="2" id="KW-1185">Reference proteome</keyword>
<reference evidence="1" key="1">
    <citation type="submission" date="2024-03" db="EMBL/GenBank/DDBJ databases">
        <title>Complete genome sequence of Mycoplasma felifaucium Z921 isolated from the trachea of a cheetah.</title>
        <authorList>
            <person name="Spergser J."/>
        </authorList>
    </citation>
    <scope>NUCLEOTIDE SEQUENCE [LARGE SCALE GENOMIC DNA]</scope>
    <source>
        <strain evidence="1">Z921</strain>
    </source>
</reference>
<dbReference type="RefSeq" id="WP_338822681.1">
    <property type="nucleotide sequence ID" value="NZ_CP148067.1"/>
</dbReference>
<gene>
    <name evidence="1" type="ORF">WG617_00285</name>
</gene>
<evidence type="ECO:0000313" key="2">
    <source>
        <dbReference type="Proteomes" id="UP001477443"/>
    </source>
</evidence>
<organism evidence="1 2">
    <name type="scientific">Mycoplasmopsis felifaucium</name>
    <dbReference type="NCBI Taxonomy" id="35768"/>
    <lineage>
        <taxon>Bacteria</taxon>
        <taxon>Bacillati</taxon>
        <taxon>Mycoplasmatota</taxon>
        <taxon>Mycoplasmoidales</taxon>
        <taxon>Metamycoplasmataceae</taxon>
        <taxon>Mycoplasmopsis</taxon>
    </lineage>
</organism>